<dbReference type="PANTHER" id="PTHR43214:SF3">
    <property type="entry name" value="RESPONSE REGULATOR UVRY"/>
    <property type="match status" value="1"/>
</dbReference>
<dbReference type="RefSeq" id="WP_088768223.1">
    <property type="nucleotide sequence ID" value="NZ_CP022133.1"/>
</dbReference>
<evidence type="ECO:0000256" key="1">
    <source>
        <dbReference type="ARBA" id="ARBA00023012"/>
    </source>
</evidence>
<keyword evidence="4" id="KW-0804">Transcription</keyword>
<dbReference type="PROSITE" id="PS50043">
    <property type="entry name" value="HTH_LUXR_2"/>
    <property type="match status" value="1"/>
</dbReference>
<evidence type="ECO:0000256" key="4">
    <source>
        <dbReference type="ARBA" id="ARBA00023163"/>
    </source>
</evidence>
<dbReference type="EMBL" id="CP022133">
    <property type="protein sequence ID" value="ASG65824.1"/>
    <property type="molecule type" value="Genomic_DNA"/>
</dbReference>
<dbReference type="SUPFAM" id="SSF46894">
    <property type="entry name" value="C-terminal effector domain of the bipartite response regulators"/>
    <property type="match status" value="1"/>
</dbReference>
<organism evidence="6 7">
    <name type="scientific">Idiomarina piscisalsi</name>
    <dbReference type="NCBI Taxonomy" id="1096243"/>
    <lineage>
        <taxon>Bacteria</taxon>
        <taxon>Pseudomonadati</taxon>
        <taxon>Pseudomonadota</taxon>
        <taxon>Gammaproteobacteria</taxon>
        <taxon>Alteromonadales</taxon>
        <taxon>Idiomarinaceae</taxon>
        <taxon>Idiomarina</taxon>
    </lineage>
</organism>
<protein>
    <submittedName>
        <fullName evidence="6">Helix-turn-helix transcriptional regulator</fullName>
    </submittedName>
</protein>
<dbReference type="InterPro" id="IPR039420">
    <property type="entry name" value="WalR-like"/>
</dbReference>
<dbReference type="PANTHER" id="PTHR43214">
    <property type="entry name" value="TWO-COMPONENT RESPONSE REGULATOR"/>
    <property type="match status" value="1"/>
</dbReference>
<proteinExistence type="predicted"/>
<dbReference type="SUPFAM" id="SSF52172">
    <property type="entry name" value="CheY-like"/>
    <property type="match status" value="1"/>
</dbReference>
<feature type="domain" description="HTH luxR-type" evidence="5">
    <location>
        <begin position="141"/>
        <end position="206"/>
    </location>
</feature>
<dbReference type="Pfam" id="PF00196">
    <property type="entry name" value="GerE"/>
    <property type="match status" value="1"/>
</dbReference>
<keyword evidence="3" id="KW-0238">DNA-binding</keyword>
<keyword evidence="1" id="KW-0902">Two-component regulatory system</keyword>
<evidence type="ECO:0000256" key="2">
    <source>
        <dbReference type="ARBA" id="ARBA00023015"/>
    </source>
</evidence>
<dbReference type="InterPro" id="IPR016032">
    <property type="entry name" value="Sig_transdc_resp-reg_C-effctor"/>
</dbReference>
<dbReference type="PROSITE" id="PS00622">
    <property type="entry name" value="HTH_LUXR_1"/>
    <property type="match status" value="1"/>
</dbReference>
<accession>A0ABM6LTD5</accession>
<reference evidence="6 7" key="1">
    <citation type="submission" date="2017-06" db="EMBL/GenBank/DDBJ databases">
        <title>Complete genome sequence of Idiomarina piscisalsi strain 10PY1A isolated from soil of Soudi Arabia.</title>
        <authorList>
            <person name="Kim M.-C."/>
            <person name="Jung B.K."/>
            <person name="Budiyanto F."/>
            <person name="Nzila A."/>
            <person name="Shin J.-H."/>
        </authorList>
    </citation>
    <scope>NUCLEOTIDE SEQUENCE [LARGE SCALE GENOMIC DNA]</scope>
    <source>
        <strain evidence="6 7">10PY1A</strain>
    </source>
</reference>
<evidence type="ECO:0000313" key="6">
    <source>
        <dbReference type="EMBL" id="ASG65824.1"/>
    </source>
</evidence>
<dbReference type="CDD" id="cd06170">
    <property type="entry name" value="LuxR_C_like"/>
    <property type="match status" value="1"/>
</dbReference>
<dbReference type="InterPro" id="IPR000792">
    <property type="entry name" value="Tscrpt_reg_LuxR_C"/>
</dbReference>
<name>A0ABM6LTD5_9GAMM</name>
<sequence>MNRIILAIPNPITSAGMETVIQQHFHTQIEVVSSMNELRQCCYKYDDALVILSSQLSGVATVEHWRRIKRRHVDLQLIVWGRSQQDILNFQCSVSQVDGYLLESSNSKELVQALKMLKTGSIYVAAPVAEYLARNPRSRHKQDMVDSLSERELQVAQMLSRGIRVREIAKHLCISSKTINTFRYRIFSKLGIDGDVQLSHMAIQSGLVDLIQFEGNDRQQFNNL</sequence>
<keyword evidence="7" id="KW-1185">Reference proteome</keyword>
<dbReference type="Proteomes" id="UP000197717">
    <property type="component" value="Chromosome"/>
</dbReference>
<dbReference type="InterPro" id="IPR011006">
    <property type="entry name" value="CheY-like_superfamily"/>
</dbReference>
<keyword evidence="2" id="KW-0805">Transcription regulation</keyword>
<dbReference type="Gene3D" id="3.40.50.2300">
    <property type="match status" value="1"/>
</dbReference>
<evidence type="ECO:0000259" key="5">
    <source>
        <dbReference type="PROSITE" id="PS50043"/>
    </source>
</evidence>
<evidence type="ECO:0000313" key="7">
    <source>
        <dbReference type="Proteomes" id="UP000197717"/>
    </source>
</evidence>
<dbReference type="PRINTS" id="PR00038">
    <property type="entry name" value="HTHLUXR"/>
</dbReference>
<evidence type="ECO:0000256" key="3">
    <source>
        <dbReference type="ARBA" id="ARBA00023125"/>
    </source>
</evidence>
<dbReference type="SMART" id="SM00421">
    <property type="entry name" value="HTH_LUXR"/>
    <property type="match status" value="1"/>
</dbReference>
<gene>
    <name evidence="6" type="ORF">CEW91_06590</name>
</gene>